<reference evidence="1 2" key="1">
    <citation type="submission" date="2017-10" db="EMBL/GenBank/DDBJ databases">
        <title>The draft genome sequence of Lewinella nigricans NBRC 102662.</title>
        <authorList>
            <person name="Wang K."/>
        </authorList>
    </citation>
    <scope>NUCLEOTIDE SEQUENCE [LARGE SCALE GENOMIC DNA]</scope>
    <source>
        <strain evidence="1 2">NBRC 102662</strain>
    </source>
</reference>
<dbReference type="EMBL" id="PDUD01000012">
    <property type="protein sequence ID" value="PHN06975.1"/>
    <property type="molecule type" value="Genomic_DNA"/>
</dbReference>
<organism evidence="1 2">
    <name type="scientific">Flavilitoribacter nigricans (strain ATCC 23147 / DSM 23189 / NBRC 102662 / NCIMB 1420 / SS-2)</name>
    <name type="common">Lewinella nigricans</name>
    <dbReference type="NCBI Taxonomy" id="1122177"/>
    <lineage>
        <taxon>Bacteria</taxon>
        <taxon>Pseudomonadati</taxon>
        <taxon>Bacteroidota</taxon>
        <taxon>Saprospiria</taxon>
        <taxon>Saprospirales</taxon>
        <taxon>Lewinellaceae</taxon>
        <taxon>Flavilitoribacter</taxon>
    </lineage>
</organism>
<accession>A0A2D0NER9</accession>
<proteinExistence type="predicted"/>
<evidence type="ECO:0000313" key="1">
    <source>
        <dbReference type="EMBL" id="PHN06975.1"/>
    </source>
</evidence>
<gene>
    <name evidence="1" type="ORF">CRP01_08420</name>
</gene>
<comment type="caution">
    <text evidence="1">The sequence shown here is derived from an EMBL/GenBank/DDBJ whole genome shotgun (WGS) entry which is preliminary data.</text>
</comment>
<name>A0A2D0NER9_FLAN2</name>
<dbReference type="Proteomes" id="UP000223913">
    <property type="component" value="Unassembled WGS sequence"/>
</dbReference>
<evidence type="ECO:0000313" key="2">
    <source>
        <dbReference type="Proteomes" id="UP000223913"/>
    </source>
</evidence>
<keyword evidence="2" id="KW-1185">Reference proteome</keyword>
<dbReference type="AlphaFoldDB" id="A0A2D0NER9"/>
<protein>
    <submittedName>
        <fullName evidence="1">Uncharacterized protein</fullName>
    </submittedName>
</protein>
<sequence>MIIDKYRIKSRGYFIKYAYKVNGSDYESSESIKQKIEVESFHIGDTLDISVSCLDPNVSKFKPLKSGEKNKN</sequence>